<evidence type="ECO:0000313" key="16">
    <source>
        <dbReference type="Proteomes" id="UP000476176"/>
    </source>
</evidence>
<evidence type="ECO:0008006" key="19">
    <source>
        <dbReference type="Google" id="ProtNLM"/>
    </source>
</evidence>
<protein>
    <recommendedName>
        <fullName evidence="19">Calcineurin-like phosphoesterase domain-containing protein</fullName>
    </recommendedName>
</protein>
<evidence type="ECO:0000313" key="5">
    <source>
        <dbReference type="EMBL" id="KAE9100883.1"/>
    </source>
</evidence>
<name>A0A6A3YKZ6_9STRA</name>
<evidence type="ECO:0000313" key="11">
    <source>
        <dbReference type="Proteomes" id="UP000429523"/>
    </source>
</evidence>
<dbReference type="Proteomes" id="UP000488956">
    <property type="component" value="Unassembled WGS sequence"/>
</dbReference>
<organism evidence="7 13">
    <name type="scientific">Phytophthora fragariae</name>
    <dbReference type="NCBI Taxonomy" id="53985"/>
    <lineage>
        <taxon>Eukaryota</taxon>
        <taxon>Sar</taxon>
        <taxon>Stramenopiles</taxon>
        <taxon>Oomycota</taxon>
        <taxon>Peronosporomycetes</taxon>
        <taxon>Peronosporales</taxon>
        <taxon>Peronosporaceae</taxon>
        <taxon>Phytophthora</taxon>
    </lineage>
</organism>
<dbReference type="Proteomes" id="UP000429523">
    <property type="component" value="Unassembled WGS sequence"/>
</dbReference>
<evidence type="ECO:0000313" key="17">
    <source>
        <dbReference type="Proteomes" id="UP000486351"/>
    </source>
</evidence>
<feature type="domain" description="Purple acid phosphatase C-terminal" evidence="2">
    <location>
        <begin position="87"/>
        <end position="149"/>
    </location>
</feature>
<evidence type="ECO:0000313" key="12">
    <source>
        <dbReference type="Proteomes" id="UP000437068"/>
    </source>
</evidence>
<dbReference type="Proteomes" id="UP000476176">
    <property type="component" value="Unassembled WGS sequence"/>
</dbReference>
<evidence type="ECO:0000313" key="9">
    <source>
        <dbReference type="EMBL" id="KAE9301327.1"/>
    </source>
</evidence>
<evidence type="ECO:0000313" key="15">
    <source>
        <dbReference type="Proteomes" id="UP000441208"/>
    </source>
</evidence>
<accession>A0A6A3YKZ6</accession>
<dbReference type="InterPro" id="IPR025733">
    <property type="entry name" value="PAPs_C"/>
</dbReference>
<dbReference type="Proteomes" id="UP000437068">
    <property type="component" value="Unassembled WGS sequence"/>
</dbReference>
<dbReference type="Proteomes" id="UP000440732">
    <property type="component" value="Unassembled WGS sequence"/>
</dbReference>
<evidence type="ECO:0000259" key="2">
    <source>
        <dbReference type="Pfam" id="PF14008"/>
    </source>
</evidence>
<dbReference type="PANTHER" id="PTHR45867:SF3">
    <property type="entry name" value="ACID PHOSPHATASE TYPE 7"/>
    <property type="match status" value="1"/>
</dbReference>
<dbReference type="EMBL" id="QXGA01000879">
    <property type="protein sequence ID" value="KAE9137401.1"/>
    <property type="molecule type" value="Genomic_DNA"/>
</dbReference>
<dbReference type="Pfam" id="PF00149">
    <property type="entry name" value="Metallophos"/>
    <property type="match status" value="1"/>
</dbReference>
<evidence type="ECO:0000313" key="7">
    <source>
        <dbReference type="EMBL" id="KAE9220018.1"/>
    </source>
</evidence>
<sequence>AKRANVPWIIVGLHRPLYDIYGCPNGVPEGHNANIQAAFEDLLIKYKVDVVLTGHQHYYERQTPIRNSTAVLDGVSSDFKTYDNPQAPVYILSGACGTVEGLDLTPEANNATWNVVSNYVDYGISTLEANRTMLSWKFLNSSNQVVLDEFVMWKTSSEVADSNDMLY</sequence>
<dbReference type="Proteomes" id="UP000440367">
    <property type="component" value="Unassembled WGS sequence"/>
</dbReference>
<evidence type="ECO:0000313" key="8">
    <source>
        <dbReference type="EMBL" id="KAE9220308.1"/>
    </source>
</evidence>
<evidence type="ECO:0000313" key="3">
    <source>
        <dbReference type="EMBL" id="KAE8934263.1"/>
    </source>
</evidence>
<dbReference type="Pfam" id="PF14008">
    <property type="entry name" value="Metallophos_C"/>
    <property type="match status" value="1"/>
</dbReference>
<dbReference type="Proteomes" id="UP000486351">
    <property type="component" value="Unassembled WGS sequence"/>
</dbReference>
<dbReference type="Proteomes" id="UP000441208">
    <property type="component" value="Unassembled WGS sequence"/>
</dbReference>
<evidence type="ECO:0000313" key="14">
    <source>
        <dbReference type="Proteomes" id="UP000440732"/>
    </source>
</evidence>
<dbReference type="Gene3D" id="3.60.21.10">
    <property type="match status" value="1"/>
</dbReference>
<feature type="domain" description="Calcineurin-like phosphoesterase" evidence="1">
    <location>
        <begin position="3"/>
        <end position="59"/>
    </location>
</feature>
<dbReference type="EMBL" id="QXGC01000807">
    <property type="protein sequence ID" value="KAE9220308.1"/>
    <property type="molecule type" value="Genomic_DNA"/>
</dbReference>
<dbReference type="EMBL" id="QXFX01000916">
    <property type="protein sequence ID" value="KAE9100883.1"/>
    <property type="molecule type" value="Genomic_DNA"/>
</dbReference>
<evidence type="ECO:0000313" key="10">
    <source>
        <dbReference type="EMBL" id="KAE9333035.1"/>
    </source>
</evidence>
<proteinExistence type="predicted"/>
<dbReference type="EMBL" id="QXFY01000917">
    <property type="protein sequence ID" value="KAE9333035.1"/>
    <property type="molecule type" value="Genomic_DNA"/>
</dbReference>
<dbReference type="InterPro" id="IPR029052">
    <property type="entry name" value="Metallo-depent_PP-like"/>
</dbReference>
<dbReference type="SUPFAM" id="SSF56300">
    <property type="entry name" value="Metallo-dependent phosphatases"/>
    <property type="match status" value="1"/>
</dbReference>
<dbReference type="PANTHER" id="PTHR45867">
    <property type="entry name" value="PURPLE ACID PHOSPHATASE"/>
    <property type="match status" value="1"/>
</dbReference>
<dbReference type="InterPro" id="IPR004843">
    <property type="entry name" value="Calcineurin-like_PHP"/>
</dbReference>
<reference evidence="11 12" key="1">
    <citation type="submission" date="2018-08" db="EMBL/GenBank/DDBJ databases">
        <title>Genomic investigation of the strawberry pathogen Phytophthora fragariae indicates pathogenicity is determined by transcriptional variation in three key races.</title>
        <authorList>
            <person name="Adams T.M."/>
            <person name="Armitage A.D."/>
            <person name="Sobczyk M.K."/>
            <person name="Bates H.J."/>
            <person name="Dunwell J.M."/>
            <person name="Nellist C.F."/>
            <person name="Harrison R.J."/>
        </authorList>
    </citation>
    <scope>NUCLEOTIDE SEQUENCE [LARGE SCALE GENOMIC DNA]</scope>
    <source>
        <strain evidence="9 12">A4</strain>
        <strain evidence="7 13">BC-1</strain>
        <strain evidence="8 16">BC-23</strain>
        <strain evidence="6 14">NOV-5</strain>
        <strain evidence="4 15">NOV-71</strain>
        <strain evidence="10 17">NOV-77</strain>
        <strain evidence="3 11">NOV-9</strain>
        <strain evidence="5 18">ONT-3</strain>
    </source>
</reference>
<evidence type="ECO:0000259" key="1">
    <source>
        <dbReference type="Pfam" id="PF00149"/>
    </source>
</evidence>
<evidence type="ECO:0000313" key="18">
    <source>
        <dbReference type="Proteomes" id="UP000488956"/>
    </source>
</evidence>
<dbReference type="EMBL" id="QXGF01000924">
    <property type="protein sequence ID" value="KAE8934263.1"/>
    <property type="molecule type" value="Genomic_DNA"/>
</dbReference>
<dbReference type="EMBL" id="QXGD01000927">
    <property type="protein sequence ID" value="KAE9220018.1"/>
    <property type="molecule type" value="Genomic_DNA"/>
</dbReference>
<comment type="caution">
    <text evidence="7">The sequence shown here is derived from an EMBL/GenBank/DDBJ whole genome shotgun (WGS) entry which is preliminary data.</text>
</comment>
<dbReference type="AlphaFoldDB" id="A0A6A3YKZ6"/>
<gene>
    <name evidence="9" type="ORF">PF001_g14505</name>
    <name evidence="7" type="ORF">PF002_g16011</name>
    <name evidence="8" type="ORF">PF004_g13383</name>
    <name evidence="6" type="ORF">PF006_g14193</name>
    <name evidence="4" type="ORF">PF007_g15389</name>
    <name evidence="10" type="ORF">PF008_g14649</name>
    <name evidence="3" type="ORF">PF009_g15756</name>
    <name evidence="5" type="ORF">PF010_g14648</name>
</gene>
<evidence type="ECO:0000313" key="13">
    <source>
        <dbReference type="Proteomes" id="UP000440367"/>
    </source>
</evidence>
<evidence type="ECO:0000313" key="6">
    <source>
        <dbReference type="EMBL" id="KAE9137401.1"/>
    </source>
</evidence>
<feature type="non-terminal residue" evidence="7">
    <location>
        <position position="1"/>
    </location>
</feature>
<dbReference type="GO" id="GO:0016787">
    <property type="term" value="F:hydrolase activity"/>
    <property type="evidence" value="ECO:0007669"/>
    <property type="project" value="InterPro"/>
</dbReference>
<evidence type="ECO:0000313" key="4">
    <source>
        <dbReference type="EMBL" id="KAE9100775.1"/>
    </source>
</evidence>
<dbReference type="EMBL" id="QXFZ01000940">
    <property type="protein sequence ID" value="KAE9100775.1"/>
    <property type="molecule type" value="Genomic_DNA"/>
</dbReference>
<dbReference type="EMBL" id="QXGE01000905">
    <property type="protein sequence ID" value="KAE9301327.1"/>
    <property type="molecule type" value="Genomic_DNA"/>
</dbReference>